<feature type="compositionally biased region" description="Low complexity" evidence="1">
    <location>
        <begin position="290"/>
        <end position="304"/>
    </location>
</feature>
<name>A0A3N4SF17_9ACTN</name>
<keyword evidence="4" id="KW-1185">Reference proteome</keyword>
<dbReference type="Proteomes" id="UP000266906">
    <property type="component" value="Unassembled WGS sequence"/>
</dbReference>
<dbReference type="Gene3D" id="1.10.510.10">
    <property type="entry name" value="Transferase(Phosphotransferase) domain 1"/>
    <property type="match status" value="1"/>
</dbReference>
<feature type="compositionally biased region" description="Pro residues" evidence="1">
    <location>
        <begin position="367"/>
        <end position="385"/>
    </location>
</feature>
<sequence length="576" mass="60163">MSTAPGGSVDHAALVLDRRLGQGGQGVVHAVANRRINRAAADGGWDVVYKEYAPELLAALDTAALTAMVGLLGELDGDEGRWLCEKAAWPAAVVRRAGAVSGFLMRSAPDRFRFDFRSLRGPSGGTRRLANLEFLLNDDAYVAGIGLTVSERDRLLLLADLADTLERLHRLGIAVGDLSPKNLLFAADGRPECFLIDCDAMRLRGASVLPQAETPDWALPPGEEKATPAGDAHKLALLAVRLIARDQGSTDPAALAALSPALGDLARRGLDPDPQRRPAPDEWAEHLRAAAETASTTPATAPATAPGPAPAPAPAPVPGSAPKPGRLRAAAPALVLVTLLAGFLLLVAQPWKDTGRSATPTYSYTPSPTPTPTPSPSPSPSPTPTPTVESSPAFDPASLDLARTDGTPLTANALLPTSFTDAKGVEYTRNSGSAQGCLDSTVADNVRTVLSRAGCDQQVVGTYTDSEDRIMVVVLVIPLADRKTAEDADDALAGASTTDWGFWCPKTGPGSELCDSGTDLTGATQSGYRGHHHRYLLHSLAIYLSLGSDSSLEEWTKAAADAAIDEAGPSNYPGNR</sequence>
<dbReference type="RefSeq" id="WP_123818678.1">
    <property type="nucleotide sequence ID" value="NZ_RKQG01000001.1"/>
</dbReference>
<proteinExistence type="predicted"/>
<dbReference type="PROSITE" id="PS50011">
    <property type="entry name" value="PROTEIN_KINASE_DOM"/>
    <property type="match status" value="1"/>
</dbReference>
<evidence type="ECO:0000313" key="4">
    <source>
        <dbReference type="Proteomes" id="UP000266906"/>
    </source>
</evidence>
<feature type="region of interest" description="Disordered" evidence="1">
    <location>
        <begin position="355"/>
        <end position="397"/>
    </location>
</feature>
<feature type="region of interest" description="Disordered" evidence="1">
    <location>
        <begin position="289"/>
        <end position="324"/>
    </location>
</feature>
<gene>
    <name evidence="3" type="ORF">EDD38_3411</name>
</gene>
<evidence type="ECO:0000259" key="2">
    <source>
        <dbReference type="PROSITE" id="PS50011"/>
    </source>
</evidence>
<feature type="domain" description="Protein kinase" evidence="2">
    <location>
        <begin position="14"/>
        <end position="289"/>
    </location>
</feature>
<protein>
    <recommendedName>
        <fullName evidence="2">Protein kinase domain-containing protein</fullName>
    </recommendedName>
</protein>
<reference evidence="3 4" key="1">
    <citation type="submission" date="2018-11" db="EMBL/GenBank/DDBJ databases">
        <title>Sequencing the genomes of 1000 actinobacteria strains.</title>
        <authorList>
            <person name="Klenk H.-P."/>
        </authorList>
    </citation>
    <scope>NUCLEOTIDE SEQUENCE [LARGE SCALE GENOMIC DNA]</scope>
    <source>
        <strain evidence="3 4">DSM 44781</strain>
    </source>
</reference>
<evidence type="ECO:0000313" key="3">
    <source>
        <dbReference type="EMBL" id="RPE35064.1"/>
    </source>
</evidence>
<accession>A0A3N4SF17</accession>
<organism evidence="3 4">
    <name type="scientific">Kitasatospora cineracea</name>
    <dbReference type="NCBI Taxonomy" id="88074"/>
    <lineage>
        <taxon>Bacteria</taxon>
        <taxon>Bacillati</taxon>
        <taxon>Actinomycetota</taxon>
        <taxon>Actinomycetes</taxon>
        <taxon>Kitasatosporales</taxon>
        <taxon>Streptomycetaceae</taxon>
        <taxon>Kitasatospora</taxon>
    </lineage>
</organism>
<evidence type="ECO:0000256" key="1">
    <source>
        <dbReference type="SAM" id="MobiDB-lite"/>
    </source>
</evidence>
<feature type="compositionally biased region" description="Pro residues" evidence="1">
    <location>
        <begin position="305"/>
        <end position="321"/>
    </location>
</feature>
<dbReference type="SUPFAM" id="SSF56112">
    <property type="entry name" value="Protein kinase-like (PK-like)"/>
    <property type="match status" value="1"/>
</dbReference>
<dbReference type="GO" id="GO:0004672">
    <property type="term" value="F:protein kinase activity"/>
    <property type="evidence" value="ECO:0007669"/>
    <property type="project" value="InterPro"/>
</dbReference>
<comment type="caution">
    <text evidence="3">The sequence shown here is derived from an EMBL/GenBank/DDBJ whole genome shotgun (WGS) entry which is preliminary data.</text>
</comment>
<dbReference type="AlphaFoldDB" id="A0A3N4SF17"/>
<dbReference type="InterPro" id="IPR000719">
    <property type="entry name" value="Prot_kinase_dom"/>
</dbReference>
<dbReference type="EMBL" id="RKQG01000001">
    <property type="protein sequence ID" value="RPE35064.1"/>
    <property type="molecule type" value="Genomic_DNA"/>
</dbReference>
<dbReference type="GO" id="GO:0005524">
    <property type="term" value="F:ATP binding"/>
    <property type="evidence" value="ECO:0007669"/>
    <property type="project" value="InterPro"/>
</dbReference>
<dbReference type="InterPro" id="IPR011009">
    <property type="entry name" value="Kinase-like_dom_sf"/>
</dbReference>